<dbReference type="AlphaFoldDB" id="A0A2D0K9J0"/>
<sequence length="223" mass="24757">MSIKNSLTAPFLPQSSNGIIDESELSQSVLVVVVNQYEKAHIGDYIIVHLNGDVNISSKPFYIIEENIHLPNYEIIIPFSDIPLGSYDVFYTVTDWTGNPVSSVTSRVTIKKSDSPQQPIEATLIITGYQQVGDNYAILTIQIHDTKTSEQIKNTAISYKIEQAINISSVLDIGGDPETIQSMTTDDYGQFKMNLKGQEGGNCIIRVTANNHVGSIKYFMELY</sequence>
<reference evidence="1 2" key="1">
    <citation type="journal article" date="2017" name="Nat. Microbiol.">
        <title>Natural product diversity associated with the nematode symbionts Photorhabdus and Xenorhabdus.</title>
        <authorList>
            <person name="Tobias N.J."/>
            <person name="Wolff H."/>
            <person name="Djahanschiri B."/>
            <person name="Grundmann F."/>
            <person name="Kronenwerth M."/>
            <person name="Shi Y.M."/>
            <person name="Simonyi S."/>
            <person name="Grun P."/>
            <person name="Shapiro-Ilan D."/>
            <person name="Pidot S.J."/>
            <person name="Stinear T.P."/>
            <person name="Ebersberger I."/>
            <person name="Bode H.B."/>
        </authorList>
    </citation>
    <scope>NUCLEOTIDE SEQUENCE [LARGE SCALE GENOMIC DNA]</scope>
    <source>
        <strain evidence="1 2">DSM 22670</strain>
    </source>
</reference>
<keyword evidence="2" id="KW-1185">Reference proteome</keyword>
<comment type="caution">
    <text evidence="1">The sequence shown here is derived from an EMBL/GenBank/DDBJ whole genome shotgun (WGS) entry which is preliminary data.</text>
</comment>
<protein>
    <submittedName>
        <fullName evidence="1">Uncharacterized protein</fullName>
    </submittedName>
</protein>
<dbReference type="Proteomes" id="UP000222168">
    <property type="component" value="Unassembled WGS sequence"/>
</dbReference>
<evidence type="ECO:0000313" key="1">
    <source>
        <dbReference type="EMBL" id="PHM60124.1"/>
    </source>
</evidence>
<name>A0A2D0K9J0_9GAMM</name>
<evidence type="ECO:0000313" key="2">
    <source>
        <dbReference type="Proteomes" id="UP000222168"/>
    </source>
</evidence>
<dbReference type="RefSeq" id="WP_099118845.1">
    <property type="nucleotide sequence ID" value="NZ_NJAK01000002.1"/>
</dbReference>
<organism evidence="1 2">
    <name type="scientific">Xenorhabdus ishibashii</name>
    <dbReference type="NCBI Taxonomy" id="1034471"/>
    <lineage>
        <taxon>Bacteria</taxon>
        <taxon>Pseudomonadati</taxon>
        <taxon>Pseudomonadota</taxon>
        <taxon>Gammaproteobacteria</taxon>
        <taxon>Enterobacterales</taxon>
        <taxon>Morganellaceae</taxon>
        <taxon>Xenorhabdus</taxon>
    </lineage>
</organism>
<gene>
    <name evidence="1" type="ORF">Xish_03267</name>
</gene>
<proteinExistence type="predicted"/>
<dbReference type="EMBL" id="NJAK01000002">
    <property type="protein sequence ID" value="PHM60124.1"/>
    <property type="molecule type" value="Genomic_DNA"/>
</dbReference>
<dbReference type="OrthoDB" id="6442488at2"/>
<accession>A0A2D0K9J0</accession>